<evidence type="ECO:0000313" key="2">
    <source>
        <dbReference type="Proteomes" id="UP000253410"/>
    </source>
</evidence>
<dbReference type="NCBIfam" id="NF038153">
    <property type="entry name" value="lant_leader_L1a"/>
    <property type="match status" value="1"/>
</dbReference>
<sequence length="69" mass="7539">MKKRKANLERKLTLNKETVANLNMQQQQQIAGGAGFIITRPIDCQSFAVTCDTAQMPTGPCELCNGLKA</sequence>
<organism evidence="1 2">
    <name type="scientific">Chitinophaga flava</name>
    <dbReference type="NCBI Taxonomy" id="2259036"/>
    <lineage>
        <taxon>Bacteria</taxon>
        <taxon>Pseudomonadati</taxon>
        <taxon>Bacteroidota</taxon>
        <taxon>Chitinophagia</taxon>
        <taxon>Chitinophagales</taxon>
        <taxon>Chitinophagaceae</taxon>
        <taxon>Chitinophaga</taxon>
    </lineage>
</organism>
<keyword evidence="2" id="KW-1185">Reference proteome</keyword>
<name>A0A365XVG4_9BACT</name>
<protein>
    <recommendedName>
        <fullName evidence="3">Class I lanthipeptide</fullName>
    </recommendedName>
</protein>
<comment type="caution">
    <text evidence="1">The sequence shown here is derived from an EMBL/GenBank/DDBJ whole genome shotgun (WGS) entry which is preliminary data.</text>
</comment>
<evidence type="ECO:0000313" key="1">
    <source>
        <dbReference type="EMBL" id="RBL90150.1"/>
    </source>
</evidence>
<dbReference type="AlphaFoldDB" id="A0A365XVG4"/>
<dbReference type="Proteomes" id="UP000253410">
    <property type="component" value="Unassembled WGS sequence"/>
</dbReference>
<proteinExistence type="predicted"/>
<reference evidence="1 2" key="1">
    <citation type="submission" date="2018-05" db="EMBL/GenBank/DDBJ databases">
        <title>Chitinophaga sp. K3CV102501T nov., isolated from isolated from a monsoon evergreen broad-leaved forest soil.</title>
        <authorList>
            <person name="Lv Y."/>
        </authorList>
    </citation>
    <scope>NUCLEOTIDE SEQUENCE [LARGE SCALE GENOMIC DNA]</scope>
    <source>
        <strain evidence="1 2">GDMCC 1.1325</strain>
    </source>
</reference>
<evidence type="ECO:0008006" key="3">
    <source>
        <dbReference type="Google" id="ProtNLM"/>
    </source>
</evidence>
<gene>
    <name evidence="1" type="ORF">DF182_27165</name>
</gene>
<accession>A0A365XVG4</accession>
<dbReference type="InterPro" id="IPR058238">
    <property type="entry name" value="Lant_leader_dom"/>
</dbReference>
<dbReference type="RefSeq" id="WP_113618901.1">
    <property type="nucleotide sequence ID" value="NZ_QFFJ01000002.1"/>
</dbReference>
<dbReference type="EMBL" id="QFFJ01000002">
    <property type="protein sequence ID" value="RBL90150.1"/>
    <property type="molecule type" value="Genomic_DNA"/>
</dbReference>